<name>A0ABR0B1E1_9CRUS</name>
<accession>A0ABR0B1E1</accession>
<protein>
    <recommendedName>
        <fullName evidence="3">Secreted protein</fullName>
    </recommendedName>
</protein>
<dbReference type="Proteomes" id="UP001234178">
    <property type="component" value="Unassembled WGS sequence"/>
</dbReference>
<keyword evidence="2" id="KW-1185">Reference proteome</keyword>
<comment type="caution">
    <text evidence="1">The sequence shown here is derived from an EMBL/GenBank/DDBJ whole genome shotgun (WGS) entry which is preliminary data.</text>
</comment>
<sequence>MHSEVARAYHRVVLATSLIVTRQQISESRASFSFTGLYAPLFVFHKKKCFFYFYCDICKAARQVSTWKRPSSRNWQLRECCAGGWN</sequence>
<evidence type="ECO:0000313" key="2">
    <source>
        <dbReference type="Proteomes" id="UP001234178"/>
    </source>
</evidence>
<evidence type="ECO:0000313" key="1">
    <source>
        <dbReference type="EMBL" id="KAK4035523.1"/>
    </source>
</evidence>
<proteinExistence type="predicted"/>
<gene>
    <name evidence="1" type="ORF">OUZ56_027609</name>
</gene>
<reference evidence="1 2" key="1">
    <citation type="journal article" date="2023" name="Nucleic Acids Res.">
        <title>The hologenome of Daphnia magna reveals possible DNA methylation and microbiome-mediated evolution of the host genome.</title>
        <authorList>
            <person name="Chaturvedi A."/>
            <person name="Li X."/>
            <person name="Dhandapani V."/>
            <person name="Marshall H."/>
            <person name="Kissane S."/>
            <person name="Cuenca-Cambronero M."/>
            <person name="Asole G."/>
            <person name="Calvet F."/>
            <person name="Ruiz-Romero M."/>
            <person name="Marangio P."/>
            <person name="Guigo R."/>
            <person name="Rago D."/>
            <person name="Mirbahai L."/>
            <person name="Eastwood N."/>
            <person name="Colbourne J.K."/>
            <person name="Zhou J."/>
            <person name="Mallon E."/>
            <person name="Orsini L."/>
        </authorList>
    </citation>
    <scope>NUCLEOTIDE SEQUENCE [LARGE SCALE GENOMIC DNA]</scope>
    <source>
        <strain evidence="1">LRV0_1</strain>
    </source>
</reference>
<dbReference type="EMBL" id="JAOYFB010000040">
    <property type="protein sequence ID" value="KAK4035523.1"/>
    <property type="molecule type" value="Genomic_DNA"/>
</dbReference>
<evidence type="ECO:0008006" key="3">
    <source>
        <dbReference type="Google" id="ProtNLM"/>
    </source>
</evidence>
<organism evidence="1 2">
    <name type="scientific">Daphnia magna</name>
    <dbReference type="NCBI Taxonomy" id="35525"/>
    <lineage>
        <taxon>Eukaryota</taxon>
        <taxon>Metazoa</taxon>
        <taxon>Ecdysozoa</taxon>
        <taxon>Arthropoda</taxon>
        <taxon>Crustacea</taxon>
        <taxon>Branchiopoda</taxon>
        <taxon>Diplostraca</taxon>
        <taxon>Cladocera</taxon>
        <taxon>Anomopoda</taxon>
        <taxon>Daphniidae</taxon>
        <taxon>Daphnia</taxon>
    </lineage>
</organism>